<reference evidence="8 9" key="1">
    <citation type="journal article" date="2014" name="PLoS ONE">
        <title>Physiological and genomic features of a novel sulfur-oxidizing gammaproteobacterium belonging to a previously uncultivated symbiotic lineage isolated from a hydrothermal vent.</title>
        <authorList>
            <person name="Nunoura T."/>
            <person name="Takaki Y."/>
            <person name="Kazama H."/>
            <person name="Kakuta J."/>
            <person name="Shimamura S."/>
            <person name="Makita H."/>
            <person name="Hirai M."/>
            <person name="Miyazaki M."/>
            <person name="Takai K."/>
        </authorList>
    </citation>
    <scope>NUCLEOTIDE SEQUENCE [LARGE SCALE GENOMIC DNA]</scope>
    <source>
        <strain evidence="8 9">Hiromi1</strain>
    </source>
</reference>
<keyword evidence="9" id="KW-1185">Reference proteome</keyword>
<dbReference type="GO" id="GO:0005737">
    <property type="term" value="C:cytoplasm"/>
    <property type="evidence" value="ECO:0007669"/>
    <property type="project" value="UniProtKB-SubCell"/>
</dbReference>
<dbReference type="InterPro" id="IPR006464">
    <property type="entry name" value="AcTrfase_RimI/Ard1"/>
</dbReference>
<evidence type="ECO:0000256" key="2">
    <source>
        <dbReference type="ARBA" id="ARBA00022490"/>
    </source>
</evidence>
<keyword evidence="2 5" id="KW-0963">Cytoplasm</keyword>
<dbReference type="Pfam" id="PF00583">
    <property type="entry name" value="Acetyltransf_1"/>
    <property type="match status" value="1"/>
</dbReference>
<dbReference type="SUPFAM" id="SSF55729">
    <property type="entry name" value="Acyl-CoA N-acyltransferases (Nat)"/>
    <property type="match status" value="1"/>
</dbReference>
<dbReference type="OrthoDB" id="9796919at2"/>
<dbReference type="HAMAP" id="MF_02210">
    <property type="entry name" value="RimI"/>
    <property type="match status" value="1"/>
</dbReference>
<evidence type="ECO:0000259" key="7">
    <source>
        <dbReference type="PROSITE" id="PS51186"/>
    </source>
</evidence>
<dbReference type="EMBL" id="AP012273">
    <property type="protein sequence ID" value="BAO44737.1"/>
    <property type="molecule type" value="Genomic_DNA"/>
</dbReference>
<feature type="active site" description="Proton donor" evidence="5">
    <location>
        <position position="116"/>
    </location>
</feature>
<accession>A0A7U6JID1</accession>
<gene>
    <name evidence="5" type="primary">rimI</name>
    <name evidence="8" type="ORF">TBH_C1821</name>
</gene>
<protein>
    <recommendedName>
        <fullName evidence="5 6">[Ribosomal protein bS18]-alanine N-acetyltransferase</fullName>
        <ecNumber evidence="5 6">2.3.1.266</ecNumber>
    </recommendedName>
</protein>
<evidence type="ECO:0000313" key="9">
    <source>
        <dbReference type="Proteomes" id="UP000031631"/>
    </source>
</evidence>
<organism evidence="8 9">
    <name type="scientific">Thiolapillus brandeum</name>
    <dbReference type="NCBI Taxonomy" id="1076588"/>
    <lineage>
        <taxon>Bacteria</taxon>
        <taxon>Pseudomonadati</taxon>
        <taxon>Pseudomonadota</taxon>
        <taxon>Gammaproteobacteria</taxon>
        <taxon>Chromatiales</taxon>
        <taxon>Sedimenticolaceae</taxon>
        <taxon>Thiolapillus</taxon>
    </lineage>
</organism>
<keyword evidence="4 5" id="KW-0012">Acyltransferase</keyword>
<dbReference type="GO" id="GO:0008999">
    <property type="term" value="F:protein-N-terminal-alanine acetyltransferase activity"/>
    <property type="evidence" value="ECO:0007669"/>
    <property type="project" value="UniProtKB-UniRule"/>
</dbReference>
<dbReference type="PROSITE" id="PS51186">
    <property type="entry name" value="GNAT"/>
    <property type="match status" value="1"/>
</dbReference>
<evidence type="ECO:0000256" key="1">
    <source>
        <dbReference type="ARBA" id="ARBA00005395"/>
    </source>
</evidence>
<dbReference type="Proteomes" id="UP000031631">
    <property type="component" value="Chromosome"/>
</dbReference>
<dbReference type="InterPro" id="IPR050680">
    <property type="entry name" value="YpeA/RimI_acetyltransf"/>
</dbReference>
<evidence type="ECO:0000313" key="8">
    <source>
        <dbReference type="EMBL" id="BAO44737.1"/>
    </source>
</evidence>
<comment type="similarity">
    <text evidence="1 5 6">Belongs to the acetyltransferase family. RimI subfamily.</text>
</comment>
<comment type="function">
    <text evidence="5 6">Acetylates the N-terminal alanine of ribosomal protein bS18.</text>
</comment>
<sequence length="148" mass="16567">MLHARPMLETDLPAIMAIEEQAYPHPWSQGIFEDCLKVSAYECRVYEDEGELCAYTVVSSAAGEAHLLNICVRPGRQGQGLGREVLDQVIARTRENGADTLFLEVRVSNNSARRLYESAGFNEIGQRFDYYPADQGREDALVFALPLL</sequence>
<comment type="catalytic activity">
    <reaction evidence="5 6">
        <text>N-terminal L-alanyl-[ribosomal protein bS18] + acetyl-CoA = N-terminal N(alpha)-acetyl-L-alanyl-[ribosomal protein bS18] + CoA + H(+)</text>
        <dbReference type="Rhea" id="RHEA:43756"/>
        <dbReference type="Rhea" id="RHEA-COMP:10676"/>
        <dbReference type="Rhea" id="RHEA-COMP:10677"/>
        <dbReference type="ChEBI" id="CHEBI:15378"/>
        <dbReference type="ChEBI" id="CHEBI:57287"/>
        <dbReference type="ChEBI" id="CHEBI:57288"/>
        <dbReference type="ChEBI" id="CHEBI:64718"/>
        <dbReference type="ChEBI" id="CHEBI:83683"/>
        <dbReference type="EC" id="2.3.1.266"/>
    </reaction>
</comment>
<evidence type="ECO:0000256" key="4">
    <source>
        <dbReference type="ARBA" id="ARBA00023315"/>
    </source>
</evidence>
<proteinExistence type="inferred from homology"/>
<comment type="subcellular location">
    <subcellularLocation>
        <location evidence="5 6">Cytoplasm</location>
    </subcellularLocation>
</comment>
<evidence type="ECO:0000256" key="3">
    <source>
        <dbReference type="ARBA" id="ARBA00022679"/>
    </source>
</evidence>
<dbReference type="EC" id="2.3.1.266" evidence="5 6"/>
<dbReference type="NCBIfam" id="TIGR01575">
    <property type="entry name" value="rimI"/>
    <property type="match status" value="1"/>
</dbReference>
<dbReference type="InterPro" id="IPR043690">
    <property type="entry name" value="RimI"/>
</dbReference>
<dbReference type="RefSeq" id="WP_041067867.1">
    <property type="nucleotide sequence ID" value="NZ_AP012273.1"/>
</dbReference>
<dbReference type="KEGG" id="tbn:TBH_C1821"/>
<feature type="binding site" evidence="5">
    <location>
        <position position="109"/>
    </location>
    <ligand>
        <name>acetyl-CoA</name>
        <dbReference type="ChEBI" id="CHEBI:57288"/>
    </ligand>
</feature>
<feature type="active site" description="Proton acceptor" evidence="5">
    <location>
        <position position="104"/>
    </location>
</feature>
<dbReference type="InterPro" id="IPR016181">
    <property type="entry name" value="Acyl_CoA_acyltransferase"/>
</dbReference>
<dbReference type="Gene3D" id="3.40.630.30">
    <property type="match status" value="1"/>
</dbReference>
<feature type="domain" description="N-acetyltransferase" evidence="7">
    <location>
        <begin position="2"/>
        <end position="148"/>
    </location>
</feature>
<evidence type="ECO:0000256" key="5">
    <source>
        <dbReference type="HAMAP-Rule" id="MF_02210"/>
    </source>
</evidence>
<name>A0A7U6JID1_9GAMM</name>
<dbReference type="InterPro" id="IPR000182">
    <property type="entry name" value="GNAT_dom"/>
</dbReference>
<dbReference type="AlphaFoldDB" id="A0A7U6JID1"/>
<dbReference type="PANTHER" id="PTHR43420:SF51">
    <property type="entry name" value="PEPTIDYL-LYSINE N-ACETYLTRANSFERASE YIAC"/>
    <property type="match status" value="1"/>
</dbReference>
<keyword evidence="3 5" id="KW-0808">Transferase</keyword>
<dbReference type="PANTHER" id="PTHR43420">
    <property type="entry name" value="ACETYLTRANSFERASE"/>
    <property type="match status" value="1"/>
</dbReference>
<dbReference type="CDD" id="cd04301">
    <property type="entry name" value="NAT_SF"/>
    <property type="match status" value="1"/>
</dbReference>
<comment type="caution">
    <text evidence="5">Lacks conserved residue(s) required for the propagation of feature annotation.</text>
</comment>
<evidence type="ECO:0000256" key="6">
    <source>
        <dbReference type="RuleBase" id="RU363094"/>
    </source>
</evidence>